<reference evidence="2 3" key="1">
    <citation type="journal article" date="2015" name="Genome Announc.">
        <title>Expanding the biotechnology potential of lactobacilli through comparative genomics of 213 strains and associated genera.</title>
        <authorList>
            <person name="Sun Z."/>
            <person name="Harris H.M."/>
            <person name="McCann A."/>
            <person name="Guo C."/>
            <person name="Argimon S."/>
            <person name="Zhang W."/>
            <person name="Yang X."/>
            <person name="Jeffery I.B."/>
            <person name="Cooney J.C."/>
            <person name="Kagawa T.F."/>
            <person name="Liu W."/>
            <person name="Song Y."/>
            <person name="Salvetti E."/>
            <person name="Wrobel A."/>
            <person name="Rasinkangas P."/>
            <person name="Parkhill J."/>
            <person name="Rea M.C."/>
            <person name="O'Sullivan O."/>
            <person name="Ritari J."/>
            <person name="Douillard F.P."/>
            <person name="Paul Ross R."/>
            <person name="Yang R."/>
            <person name="Briner A.E."/>
            <person name="Felis G.E."/>
            <person name="de Vos W.M."/>
            <person name="Barrangou R."/>
            <person name="Klaenhammer T.R."/>
            <person name="Caufield P.W."/>
            <person name="Cui Y."/>
            <person name="Zhang H."/>
            <person name="O'Toole P.W."/>
        </authorList>
    </citation>
    <scope>NUCLEOTIDE SEQUENCE [LARGE SCALE GENOMIC DNA]</scope>
    <source>
        <strain evidence="2 3">DSM 20405</strain>
    </source>
</reference>
<evidence type="ECO:0000313" key="2">
    <source>
        <dbReference type="EMBL" id="KRN50140.1"/>
    </source>
</evidence>
<dbReference type="GO" id="GO:0008081">
    <property type="term" value="F:phosphoric diester hydrolase activity"/>
    <property type="evidence" value="ECO:0007669"/>
    <property type="project" value="InterPro"/>
</dbReference>
<name>A0A0R2HJL9_9FIRM</name>
<dbReference type="Pfam" id="PF03009">
    <property type="entry name" value="GDPD"/>
    <property type="match status" value="1"/>
</dbReference>
<dbReference type="RefSeq" id="WP_031589247.1">
    <property type="nucleotide sequence ID" value="NZ_JNKN01000015.1"/>
</dbReference>
<dbReference type="SUPFAM" id="SSF51695">
    <property type="entry name" value="PLC-like phosphodiesterases"/>
    <property type="match status" value="1"/>
</dbReference>
<dbReference type="EMBL" id="JQBL01000013">
    <property type="protein sequence ID" value="KRN50140.1"/>
    <property type="molecule type" value="Genomic_DNA"/>
</dbReference>
<accession>A0A0R2HJL9</accession>
<dbReference type="Gene3D" id="3.20.20.190">
    <property type="entry name" value="Phosphatidylinositol (PI) phosphodiesterase"/>
    <property type="match status" value="1"/>
</dbReference>
<dbReference type="PANTHER" id="PTHR46211">
    <property type="entry name" value="GLYCEROPHOSPHORYL DIESTER PHOSPHODIESTERASE"/>
    <property type="match status" value="1"/>
</dbReference>
<organism evidence="2 3">
    <name type="scientific">Kandleria vitulina DSM 20405</name>
    <dbReference type="NCBI Taxonomy" id="1410657"/>
    <lineage>
        <taxon>Bacteria</taxon>
        <taxon>Bacillati</taxon>
        <taxon>Bacillota</taxon>
        <taxon>Erysipelotrichia</taxon>
        <taxon>Erysipelotrichales</taxon>
        <taxon>Coprobacillaceae</taxon>
        <taxon>Kandleria</taxon>
    </lineage>
</organism>
<dbReference type="GO" id="GO:0006629">
    <property type="term" value="P:lipid metabolic process"/>
    <property type="evidence" value="ECO:0007669"/>
    <property type="project" value="InterPro"/>
</dbReference>
<dbReference type="Proteomes" id="UP000051841">
    <property type="component" value="Unassembled WGS sequence"/>
</dbReference>
<dbReference type="PATRIC" id="fig|1410657.5.peg.403"/>
<evidence type="ECO:0000259" key="1">
    <source>
        <dbReference type="PROSITE" id="PS51704"/>
    </source>
</evidence>
<proteinExistence type="predicted"/>
<sequence length="329" mass="37423">MKKVFPHPTFKNIKIKSLGVGETINIKPLIRGPEGEMEADIHYKSDMSDILSVDQEGNVTGLKEGYGEILAFACGKLARLPLHVANVPSGIKQVTGHRGLRGLAVENTMPSFKLAAKHHVDFIETDIAITKDHQLVLFHDVKSMKRLTEEERPVNDLTLEEVKKVKFTAGNHLEDYPDVSVPTLDEYLDFMETTSSYPMIELKDPQLKDHEELLIQIRDKVDAHGFSDHVRITSANMDNLFAYEKINKNHELWIIVEDPLDDIELLKAHQWNYSVKKNACKKDFVKQVHDAGLKTDVWIINDKKEAKDFLDWPITSMTSDVVIMDEAVK</sequence>
<dbReference type="InterPro" id="IPR017946">
    <property type="entry name" value="PLC-like_Pdiesterase_TIM-brl"/>
</dbReference>
<dbReference type="AlphaFoldDB" id="A0A0R2HJL9"/>
<feature type="domain" description="GP-PDE" evidence="1">
    <location>
        <begin position="92"/>
        <end position="329"/>
    </location>
</feature>
<comment type="caution">
    <text evidence="2">The sequence shown here is derived from an EMBL/GenBank/DDBJ whole genome shotgun (WGS) entry which is preliminary data.</text>
</comment>
<dbReference type="InterPro" id="IPR030395">
    <property type="entry name" value="GP_PDE_dom"/>
</dbReference>
<gene>
    <name evidence="2" type="ORF">IV49_GL000378</name>
</gene>
<keyword evidence="3" id="KW-1185">Reference proteome</keyword>
<protein>
    <recommendedName>
        <fullName evidence="1">GP-PDE domain-containing protein</fullName>
    </recommendedName>
</protein>
<evidence type="ECO:0000313" key="3">
    <source>
        <dbReference type="Proteomes" id="UP000051841"/>
    </source>
</evidence>
<dbReference type="PANTHER" id="PTHR46211:SF14">
    <property type="entry name" value="GLYCEROPHOSPHODIESTER PHOSPHODIESTERASE"/>
    <property type="match status" value="1"/>
</dbReference>
<dbReference type="PROSITE" id="PS51704">
    <property type="entry name" value="GP_PDE"/>
    <property type="match status" value="1"/>
</dbReference>